<protein>
    <recommendedName>
        <fullName evidence="6">NR LBD domain-containing protein</fullName>
    </recommendedName>
</protein>
<dbReference type="Proteomes" id="UP000784294">
    <property type="component" value="Unassembled WGS sequence"/>
</dbReference>
<dbReference type="AlphaFoldDB" id="A0A448XDE8"/>
<gene>
    <name evidence="4" type="ORF">PXEA_LOCUS27506</name>
</gene>
<evidence type="ECO:0000313" key="5">
    <source>
        <dbReference type="Proteomes" id="UP000784294"/>
    </source>
</evidence>
<name>A0A448XDE8_9PLAT</name>
<dbReference type="InterPro" id="IPR035500">
    <property type="entry name" value="NHR-like_dom_sf"/>
</dbReference>
<keyword evidence="3" id="KW-0675">Receptor</keyword>
<keyword evidence="2" id="KW-0804">Transcription</keyword>
<evidence type="ECO:0000256" key="1">
    <source>
        <dbReference type="ARBA" id="ARBA00023015"/>
    </source>
</evidence>
<organism evidence="4 5">
    <name type="scientific">Protopolystoma xenopodis</name>
    <dbReference type="NCBI Taxonomy" id="117903"/>
    <lineage>
        <taxon>Eukaryota</taxon>
        <taxon>Metazoa</taxon>
        <taxon>Spiralia</taxon>
        <taxon>Lophotrochozoa</taxon>
        <taxon>Platyhelminthes</taxon>
        <taxon>Monogenea</taxon>
        <taxon>Polyopisthocotylea</taxon>
        <taxon>Polystomatidea</taxon>
        <taxon>Polystomatidae</taxon>
        <taxon>Protopolystoma</taxon>
    </lineage>
</organism>
<evidence type="ECO:0008006" key="6">
    <source>
        <dbReference type="Google" id="ProtNLM"/>
    </source>
</evidence>
<keyword evidence="1" id="KW-0805">Transcription regulation</keyword>
<evidence type="ECO:0000313" key="4">
    <source>
        <dbReference type="EMBL" id="VEL34066.1"/>
    </source>
</evidence>
<reference evidence="4" key="1">
    <citation type="submission" date="2018-11" db="EMBL/GenBank/DDBJ databases">
        <authorList>
            <consortium name="Pathogen Informatics"/>
        </authorList>
    </citation>
    <scope>NUCLEOTIDE SEQUENCE</scope>
</reference>
<dbReference type="OrthoDB" id="6352325at2759"/>
<proteinExistence type="predicted"/>
<keyword evidence="5" id="KW-1185">Reference proteome</keyword>
<dbReference type="EMBL" id="CAAALY010246931">
    <property type="protein sequence ID" value="VEL34066.1"/>
    <property type="molecule type" value="Genomic_DNA"/>
</dbReference>
<dbReference type="SUPFAM" id="SSF48508">
    <property type="entry name" value="Nuclear receptor ligand-binding domain"/>
    <property type="match status" value="1"/>
</dbReference>
<comment type="caution">
    <text evidence="4">The sequence shown here is derived from an EMBL/GenBank/DDBJ whole genome shotgun (WGS) entry which is preliminary data.</text>
</comment>
<accession>A0A448XDE8</accession>
<sequence length="105" mass="11425">MLNPGVVSNVHDRYILLLKHYLEAKHGFSGGRVQLASVLTNLTELQCITENHGSVLMQLEPSKVDPLILEVFNFTVKSSFMSISHAPQQMAVAPAGVSTQGSSFD</sequence>
<evidence type="ECO:0000256" key="2">
    <source>
        <dbReference type="ARBA" id="ARBA00023163"/>
    </source>
</evidence>
<dbReference type="Gene3D" id="1.10.565.10">
    <property type="entry name" value="Retinoid X Receptor"/>
    <property type="match status" value="1"/>
</dbReference>
<evidence type="ECO:0000256" key="3">
    <source>
        <dbReference type="ARBA" id="ARBA00023170"/>
    </source>
</evidence>